<dbReference type="PROSITE" id="PS00746">
    <property type="entry name" value="NIFH_FRXC_1"/>
    <property type="match status" value="1"/>
</dbReference>
<dbReference type="RefSeq" id="WP_278100162.1">
    <property type="nucleotide sequence ID" value="NZ_CP091092.1"/>
</dbReference>
<dbReference type="PROSITE" id="PS00692">
    <property type="entry name" value="NIFH_FRXC_2"/>
    <property type="match status" value="1"/>
</dbReference>
<dbReference type="Pfam" id="PF00148">
    <property type="entry name" value="Oxidored_nitro"/>
    <property type="match status" value="1"/>
</dbReference>
<dbReference type="Proteomes" id="UP001218895">
    <property type="component" value="Chromosome"/>
</dbReference>
<dbReference type="InterPro" id="IPR000392">
    <property type="entry name" value="NifH/frxC"/>
</dbReference>
<evidence type="ECO:0000256" key="5">
    <source>
        <dbReference type="ARBA" id="ARBA00022840"/>
    </source>
</evidence>
<proteinExistence type="inferred from homology"/>
<dbReference type="PRINTS" id="PR00091">
    <property type="entry name" value="NITROGNASEII"/>
</dbReference>
<name>A0AAF0FN20_9EURY</name>
<evidence type="ECO:0000256" key="8">
    <source>
        <dbReference type="RuleBase" id="RU003688"/>
    </source>
</evidence>
<sequence>MISIKIAVYGKGGIGKSTISANVSAAFAKNGHSVLQIGCDPKHDSTRLLLGGKIPVTALDYIRDILPADRNPEDIIYKGYGNVACVEAGGPKPGVGCAGRGIISTFELLEELGIKSSLFDITLYDVLGDVVCGGFSVPIRREYADAIYIVTSGEFMAIYAANNILRGIRQFTETKNRVAGIIYNARGLLEEDERVARFSKAVKLPVIVSVPRSEIFADAEKDGCTLIEKYPDSDEAGLFCKLAEHMKNLESERGFLYPALPLSDEELENTVLMRNEKIPADKFRLSEIRVMEKKCISNSVKNKKPLIGCAFAGAVSVTAQITDAMTVMHCPKSCALMIYEKMLDTSQSSTARYNDMYSGGMPQRMITTDMTDDDFIFGGEKKLEDALEDSIDKGFKTIFVITACPPGIIGDNIKKVISSVCEKNPDICIIPIETDGNLTGDFAQGEMDAYRALTCLINKEVSKKESRSVNIIAEKYLASNADNNIQAVKDLLNKLDISVNCRFLIRSNMDSIRKFNEAALNLPAYSDETSENIQKIISSVSDVPFFEKTLPTGFRETKEWLLSIAEIFERQDVALRVIAEEEKEYQKRVDALKPVLKGKNVLISTYPKSVDWIFDIASDLGMNILKVGLTYSPFSEELPSCRSHPFPVEKNYSVEMRSDDIKILNPDFILHTYPSLKSSDKVKSAGIPYCPGFGFSAALAHAERWTKLISYPLSEGWKRDGEGII</sequence>
<reference evidence="10" key="1">
    <citation type="submission" date="2022-01" db="EMBL/GenBank/DDBJ databases">
        <title>Complete genome of Methanomicrobium antiquum DSM 21220.</title>
        <authorList>
            <person name="Chen S.-C."/>
            <person name="You Y.-T."/>
            <person name="Zhou Y.-Z."/>
            <person name="Lai M.-C."/>
        </authorList>
    </citation>
    <scope>NUCLEOTIDE SEQUENCE</scope>
    <source>
        <strain evidence="10">DSM 21220</strain>
    </source>
</reference>
<dbReference type="EMBL" id="CP091092">
    <property type="protein sequence ID" value="WFN37323.1"/>
    <property type="molecule type" value="Genomic_DNA"/>
</dbReference>
<gene>
    <name evidence="10" type="ORF">L1994_02750</name>
</gene>
<dbReference type="InterPro" id="IPR027417">
    <property type="entry name" value="P-loop_NTPase"/>
</dbReference>
<evidence type="ECO:0000256" key="3">
    <source>
        <dbReference type="ARBA" id="ARBA00022723"/>
    </source>
</evidence>
<evidence type="ECO:0000256" key="1">
    <source>
        <dbReference type="ARBA" id="ARBA00001966"/>
    </source>
</evidence>
<keyword evidence="4 8" id="KW-0547">Nucleotide-binding</keyword>
<dbReference type="AlphaFoldDB" id="A0AAF0FN20"/>
<dbReference type="SUPFAM" id="SSF53807">
    <property type="entry name" value="Helical backbone' metal receptor"/>
    <property type="match status" value="1"/>
</dbReference>
<dbReference type="PANTHER" id="PTHR42864:SF2">
    <property type="entry name" value="LIGHT-INDEPENDENT PROTOCHLOROPHYLLIDE REDUCTASE IRON-SULFUR ATP-BINDING PROTEIN"/>
    <property type="match status" value="1"/>
</dbReference>
<dbReference type="GeneID" id="79949279"/>
<comment type="cofactor">
    <cofactor evidence="1">
        <name>[4Fe-4S] cluster</name>
        <dbReference type="ChEBI" id="CHEBI:49883"/>
    </cofactor>
</comment>
<keyword evidence="11" id="KW-1185">Reference proteome</keyword>
<keyword evidence="8" id="KW-0004">4Fe-4S</keyword>
<dbReference type="Gene3D" id="3.40.50.1980">
    <property type="entry name" value="Nitrogenase molybdenum iron protein domain"/>
    <property type="match status" value="1"/>
</dbReference>
<dbReference type="GO" id="GO:0016491">
    <property type="term" value="F:oxidoreductase activity"/>
    <property type="evidence" value="ECO:0007669"/>
    <property type="project" value="UniProtKB-KW"/>
</dbReference>
<evidence type="ECO:0000256" key="7">
    <source>
        <dbReference type="ARBA" id="ARBA00023014"/>
    </source>
</evidence>
<dbReference type="GO" id="GO:0046872">
    <property type="term" value="F:metal ion binding"/>
    <property type="evidence" value="ECO:0007669"/>
    <property type="project" value="UniProtKB-KW"/>
</dbReference>
<keyword evidence="6 8" id="KW-0408">Iron</keyword>
<feature type="domain" description="Nitrogenase/oxidoreductase component 1" evidence="9">
    <location>
        <begin position="309"/>
        <end position="709"/>
    </location>
</feature>
<dbReference type="Gene3D" id="3.40.50.300">
    <property type="entry name" value="P-loop containing nucleotide triphosphate hydrolases"/>
    <property type="match status" value="1"/>
</dbReference>
<dbReference type="SUPFAM" id="SSF52540">
    <property type="entry name" value="P-loop containing nucleoside triphosphate hydrolases"/>
    <property type="match status" value="1"/>
</dbReference>
<keyword evidence="3 8" id="KW-0479">Metal-binding</keyword>
<dbReference type="InterPro" id="IPR000510">
    <property type="entry name" value="Nase/OxRdtase_comp1"/>
</dbReference>
<dbReference type="GO" id="GO:0051539">
    <property type="term" value="F:4 iron, 4 sulfur cluster binding"/>
    <property type="evidence" value="ECO:0007669"/>
    <property type="project" value="UniProtKB-KW"/>
</dbReference>
<evidence type="ECO:0000256" key="4">
    <source>
        <dbReference type="ARBA" id="ARBA00022741"/>
    </source>
</evidence>
<evidence type="ECO:0000256" key="6">
    <source>
        <dbReference type="ARBA" id="ARBA00023004"/>
    </source>
</evidence>
<keyword evidence="8" id="KW-0560">Oxidoreductase</keyword>
<evidence type="ECO:0000313" key="10">
    <source>
        <dbReference type="EMBL" id="WFN37323.1"/>
    </source>
</evidence>
<dbReference type="GO" id="GO:0005524">
    <property type="term" value="F:ATP binding"/>
    <property type="evidence" value="ECO:0007669"/>
    <property type="project" value="UniProtKB-KW"/>
</dbReference>
<accession>A0AAF0FN20</accession>
<dbReference type="InterPro" id="IPR030655">
    <property type="entry name" value="NifH/chlL_CS"/>
</dbReference>
<dbReference type="Gene3D" id="3.40.50.12380">
    <property type="entry name" value="Nitrogenase MoFe cofactor biosynthesis protein NifE, C-terminal"/>
    <property type="match status" value="1"/>
</dbReference>
<organism evidence="10 11">
    <name type="scientific">Methanomicrobium antiquum</name>
    <dbReference type="NCBI Taxonomy" id="487686"/>
    <lineage>
        <taxon>Archaea</taxon>
        <taxon>Methanobacteriati</taxon>
        <taxon>Methanobacteriota</taxon>
        <taxon>Stenosarchaea group</taxon>
        <taxon>Methanomicrobia</taxon>
        <taxon>Methanomicrobiales</taxon>
        <taxon>Methanomicrobiaceae</taxon>
        <taxon>Methanomicrobium</taxon>
    </lineage>
</organism>
<dbReference type="CDD" id="cd02040">
    <property type="entry name" value="NifH"/>
    <property type="match status" value="1"/>
</dbReference>
<evidence type="ECO:0000256" key="2">
    <source>
        <dbReference type="ARBA" id="ARBA00005504"/>
    </source>
</evidence>
<dbReference type="Pfam" id="PF00142">
    <property type="entry name" value="Fer4_NifH"/>
    <property type="match status" value="1"/>
</dbReference>
<evidence type="ECO:0000313" key="11">
    <source>
        <dbReference type="Proteomes" id="UP001218895"/>
    </source>
</evidence>
<evidence type="ECO:0000259" key="9">
    <source>
        <dbReference type="Pfam" id="PF00148"/>
    </source>
</evidence>
<keyword evidence="7 8" id="KW-0411">Iron-sulfur</keyword>
<dbReference type="PANTHER" id="PTHR42864">
    <property type="entry name" value="LIGHT-INDEPENDENT PROTOCHLOROPHYLLIDE REDUCTASE IRON-SULFUR ATP-BINDING PROTEIN"/>
    <property type="match status" value="1"/>
</dbReference>
<dbReference type="PROSITE" id="PS51026">
    <property type="entry name" value="NIFH_FRXC_3"/>
    <property type="match status" value="1"/>
</dbReference>
<keyword evidence="5 8" id="KW-0067">ATP-binding</keyword>
<protein>
    <submittedName>
        <fullName evidence="10">AAA family ATPase</fullName>
    </submittedName>
</protein>
<comment type="similarity">
    <text evidence="2 8">Belongs to the NifH/BchL/ChlL family.</text>
</comment>
<dbReference type="KEGG" id="manq:L1994_02750"/>